<evidence type="ECO:0000313" key="5">
    <source>
        <dbReference type="EMBL" id="MFC4361064.1"/>
    </source>
</evidence>
<reference evidence="6" key="1">
    <citation type="journal article" date="2019" name="Int. J. Syst. Evol. Microbiol.">
        <title>The Global Catalogue of Microorganisms (GCM) 10K type strain sequencing project: providing services to taxonomists for standard genome sequencing and annotation.</title>
        <authorList>
            <consortium name="The Broad Institute Genomics Platform"/>
            <consortium name="The Broad Institute Genome Sequencing Center for Infectious Disease"/>
            <person name="Wu L."/>
            <person name="Ma J."/>
        </authorList>
    </citation>
    <scope>NUCLEOTIDE SEQUENCE [LARGE SCALE GENOMIC DNA]</scope>
    <source>
        <strain evidence="6">CECT 8570</strain>
    </source>
</reference>
<dbReference type="Pfam" id="PF12833">
    <property type="entry name" value="HTH_18"/>
    <property type="match status" value="1"/>
</dbReference>
<evidence type="ECO:0000256" key="3">
    <source>
        <dbReference type="ARBA" id="ARBA00023163"/>
    </source>
</evidence>
<dbReference type="PROSITE" id="PS01124">
    <property type="entry name" value="HTH_ARAC_FAMILY_2"/>
    <property type="match status" value="1"/>
</dbReference>
<dbReference type="EMBL" id="JBHSCX010000003">
    <property type="protein sequence ID" value="MFC4361064.1"/>
    <property type="molecule type" value="Genomic_DNA"/>
</dbReference>
<dbReference type="PANTHER" id="PTHR11019">
    <property type="entry name" value="HTH-TYPE TRANSCRIPTIONAL REGULATOR NIMR"/>
    <property type="match status" value="1"/>
</dbReference>
<dbReference type="InterPro" id="IPR018060">
    <property type="entry name" value="HTH_AraC"/>
</dbReference>
<keyword evidence="2" id="KW-0238">DNA-binding</keyword>
<dbReference type="SMART" id="SM00342">
    <property type="entry name" value="HTH_ARAC"/>
    <property type="match status" value="1"/>
</dbReference>
<protein>
    <submittedName>
        <fullName evidence="5">AraC family transcriptional regulator</fullName>
    </submittedName>
</protein>
<evidence type="ECO:0000259" key="4">
    <source>
        <dbReference type="PROSITE" id="PS01124"/>
    </source>
</evidence>
<sequence length="301" mass="33477">MHPFCDFVRLLRLNVSIYHNAKVCGAWHLKAHNLGATCFHIVTLGECLLSIPGHLDKALLTAGDLVIFPREFDHVMEPISVDEGISPVPQCHVAYGDGRIGTGVLCAEVRLFHLYRDQLLDALPPYLLIRNDERAPWLAAITGLIVAESRRIDTAPPVISSVVIDRLSELLFTYALRDHLTQTEQPLGFLGLYAHPQLSKAIAAVHADPAYRWGLDSLAQLSGMSRTSFAEHFKSVSGWTLNRYLTWWRMQLAWEQLHAGQKVQVVAEAVGYQSEAAFSRVFSKQFGVSAGQVRRGEIAIA</sequence>
<dbReference type="InterPro" id="IPR032783">
    <property type="entry name" value="AraC_lig"/>
</dbReference>
<accession>A0ABV8V0H1</accession>
<keyword evidence="1" id="KW-0805">Transcription regulation</keyword>
<dbReference type="Pfam" id="PF12852">
    <property type="entry name" value="Cupin_6"/>
    <property type="match status" value="1"/>
</dbReference>
<comment type="caution">
    <text evidence="5">The sequence shown here is derived from an EMBL/GenBank/DDBJ whole genome shotgun (WGS) entry which is preliminary data.</text>
</comment>
<evidence type="ECO:0000256" key="1">
    <source>
        <dbReference type="ARBA" id="ARBA00023015"/>
    </source>
</evidence>
<dbReference type="Gene3D" id="1.10.10.60">
    <property type="entry name" value="Homeodomain-like"/>
    <property type="match status" value="1"/>
</dbReference>
<feature type="domain" description="HTH araC/xylS-type" evidence="4">
    <location>
        <begin position="199"/>
        <end position="296"/>
    </location>
</feature>
<dbReference type="RefSeq" id="WP_290260338.1">
    <property type="nucleotide sequence ID" value="NZ_JAUFQG010000004.1"/>
</dbReference>
<dbReference type="PANTHER" id="PTHR11019:SF159">
    <property type="entry name" value="TRANSCRIPTIONAL REGULATOR-RELATED"/>
    <property type="match status" value="1"/>
</dbReference>
<dbReference type="Proteomes" id="UP001595840">
    <property type="component" value="Unassembled WGS sequence"/>
</dbReference>
<evidence type="ECO:0000313" key="6">
    <source>
        <dbReference type="Proteomes" id="UP001595840"/>
    </source>
</evidence>
<proteinExistence type="predicted"/>
<organism evidence="5 6">
    <name type="scientific">Simiduia curdlanivorans</name>
    <dbReference type="NCBI Taxonomy" id="1492769"/>
    <lineage>
        <taxon>Bacteria</taxon>
        <taxon>Pseudomonadati</taxon>
        <taxon>Pseudomonadota</taxon>
        <taxon>Gammaproteobacteria</taxon>
        <taxon>Cellvibrionales</taxon>
        <taxon>Cellvibrionaceae</taxon>
        <taxon>Simiduia</taxon>
    </lineage>
</organism>
<dbReference type="SUPFAM" id="SSF46689">
    <property type="entry name" value="Homeodomain-like"/>
    <property type="match status" value="2"/>
</dbReference>
<name>A0ABV8V0H1_9GAMM</name>
<dbReference type="InterPro" id="IPR009057">
    <property type="entry name" value="Homeodomain-like_sf"/>
</dbReference>
<keyword evidence="3" id="KW-0804">Transcription</keyword>
<evidence type="ECO:0000256" key="2">
    <source>
        <dbReference type="ARBA" id="ARBA00023125"/>
    </source>
</evidence>
<keyword evidence="6" id="KW-1185">Reference proteome</keyword>
<gene>
    <name evidence="5" type="ORF">ACFOX3_02060</name>
</gene>